<dbReference type="OrthoDB" id="3791566at2759"/>
<comment type="caution">
    <text evidence="3">The sequence shown here is derived from an EMBL/GenBank/DDBJ whole genome shotgun (WGS) entry which is preliminary data.</text>
</comment>
<keyword evidence="2" id="KW-1133">Transmembrane helix</keyword>
<dbReference type="EMBL" id="WJXW01000006">
    <property type="protein sequence ID" value="KAF9735140.1"/>
    <property type="molecule type" value="Genomic_DNA"/>
</dbReference>
<protein>
    <submittedName>
        <fullName evidence="3">Cadmium resistance transporter</fullName>
    </submittedName>
</protein>
<keyword evidence="4" id="KW-1185">Reference proteome</keyword>
<sequence>MHFGNAIAKACSTFALTNIDDMFVLVTFFALAAAGKTTPLKITIGQYLGFTVIVAISMIGFAASLVLPPEPIGFLGWVPMMLGVSGVLGLLFTFRNRDGDGDGDGAEETEQAEEGGKRNALKQISNVALVTISNGGDNISTYTPLFAQAKGAEIAVYVVTYYILLGTWCLVAYLVIKQRHVVALAEKYARFGIPWLYVGLGVYIVVSSECYPWSVREIDDDLSSKQGSVILGVVTAVVIGGVVGAMVWIRLRRRAARRAAEEDGEVGVTADDGLDGSTQEVESGKKQEYRVDDHPQDQVGFPESVGSQYVVPGPEVPGADVIDRDSRR</sequence>
<feature type="transmembrane region" description="Helical" evidence="2">
    <location>
        <begin position="154"/>
        <end position="176"/>
    </location>
</feature>
<feature type="region of interest" description="Disordered" evidence="1">
    <location>
        <begin position="266"/>
        <end position="328"/>
    </location>
</feature>
<evidence type="ECO:0000313" key="4">
    <source>
        <dbReference type="Proteomes" id="UP000756921"/>
    </source>
</evidence>
<feature type="transmembrane region" description="Helical" evidence="2">
    <location>
        <begin position="47"/>
        <end position="67"/>
    </location>
</feature>
<keyword evidence="2" id="KW-0812">Transmembrane</keyword>
<keyword evidence="2" id="KW-0472">Membrane</keyword>
<organism evidence="3 4">
    <name type="scientific">Paraphaeosphaeria minitans</name>
    <dbReference type="NCBI Taxonomy" id="565426"/>
    <lineage>
        <taxon>Eukaryota</taxon>
        <taxon>Fungi</taxon>
        <taxon>Dikarya</taxon>
        <taxon>Ascomycota</taxon>
        <taxon>Pezizomycotina</taxon>
        <taxon>Dothideomycetes</taxon>
        <taxon>Pleosporomycetidae</taxon>
        <taxon>Pleosporales</taxon>
        <taxon>Massarineae</taxon>
        <taxon>Didymosphaeriaceae</taxon>
        <taxon>Paraphaeosphaeria</taxon>
    </lineage>
</organism>
<evidence type="ECO:0000256" key="1">
    <source>
        <dbReference type="SAM" id="MobiDB-lite"/>
    </source>
</evidence>
<accession>A0A9P6GIN7</accession>
<feature type="compositionally biased region" description="Basic and acidic residues" evidence="1">
    <location>
        <begin position="282"/>
        <end position="296"/>
    </location>
</feature>
<name>A0A9P6GIN7_9PLEO</name>
<dbReference type="Pfam" id="PF03596">
    <property type="entry name" value="Cad"/>
    <property type="match status" value="1"/>
</dbReference>
<proteinExistence type="predicted"/>
<feature type="transmembrane region" description="Helical" evidence="2">
    <location>
        <begin position="74"/>
        <end position="94"/>
    </location>
</feature>
<dbReference type="Proteomes" id="UP000756921">
    <property type="component" value="Unassembled WGS sequence"/>
</dbReference>
<feature type="transmembrane region" description="Helical" evidence="2">
    <location>
        <begin position="226"/>
        <end position="249"/>
    </location>
</feature>
<feature type="transmembrane region" description="Helical" evidence="2">
    <location>
        <begin position="12"/>
        <end position="35"/>
    </location>
</feature>
<gene>
    <name evidence="3" type="ORF">PMIN01_06545</name>
</gene>
<dbReference type="AlphaFoldDB" id="A0A9P6GIN7"/>
<evidence type="ECO:0000256" key="2">
    <source>
        <dbReference type="SAM" id="Phobius"/>
    </source>
</evidence>
<evidence type="ECO:0000313" key="3">
    <source>
        <dbReference type="EMBL" id="KAF9735140.1"/>
    </source>
</evidence>
<reference evidence="3" key="1">
    <citation type="journal article" date="2020" name="Mol. Plant Microbe Interact.">
        <title>Genome Sequence of the Biocontrol Agent Coniothyrium minitans strain Conio (IMI 134523).</title>
        <authorList>
            <person name="Patel D."/>
            <person name="Shittu T.A."/>
            <person name="Baroncelli R."/>
            <person name="Muthumeenakshi S."/>
            <person name="Osborne T.H."/>
            <person name="Janganan T.K."/>
            <person name="Sreenivasaprasad S."/>
        </authorList>
    </citation>
    <scope>NUCLEOTIDE SEQUENCE</scope>
    <source>
        <strain evidence="3">Conio</strain>
    </source>
</reference>
<dbReference type="InterPro" id="IPR004676">
    <property type="entry name" value="Cd-R_transporter"/>
</dbReference>
<feature type="transmembrane region" description="Helical" evidence="2">
    <location>
        <begin position="188"/>
        <end position="206"/>
    </location>
</feature>